<reference evidence="2 3" key="1">
    <citation type="submission" date="2016-06" db="EMBL/GenBank/DDBJ databases">
        <title>Not all particles are equal: the selective enrichment of particle-associated bacteria from the Mediterranean Sea.</title>
        <authorList>
            <person name="Lopez-Perez M."/>
            <person name="Kimes N.E."/>
            <person name="Haro-Moreno J.M."/>
            <person name="Rodriguez-Valera F."/>
        </authorList>
    </citation>
    <scope>NUCLEOTIDE SEQUENCE [LARGE SCALE GENOMIC DNA]</scope>
</reference>
<name>A0A1B1IY35_9CAUD</name>
<dbReference type="Proteomes" id="UP000222126">
    <property type="component" value="Segment"/>
</dbReference>
<keyword evidence="3" id="KW-1185">Reference proteome</keyword>
<dbReference type="GeneID" id="54976482"/>
<evidence type="ECO:0000256" key="1">
    <source>
        <dbReference type="SAM" id="Coils"/>
    </source>
</evidence>
<sequence length="127" mass="13881">MTKATANPKVTANPALVDWPTDEYNFLQPLRSAILAAAGRVNGDKTKEEAFMATLSVGARHCKARATKMRDMKASAIDSALARERRDAEIEAQRTATEIDRREKELQSLKERAGVVDVKVEPAGDVA</sequence>
<evidence type="ECO:0000313" key="3">
    <source>
        <dbReference type="Proteomes" id="UP000222126"/>
    </source>
</evidence>
<organism evidence="2 3">
    <name type="scientific">Phage MedPE-SWcel-C56</name>
    <dbReference type="NCBI Taxonomy" id="1871314"/>
    <lineage>
        <taxon>Viruses</taxon>
        <taxon>Duplodnaviria</taxon>
        <taxon>Heunggongvirae</taxon>
        <taxon>Uroviricota</taxon>
        <taxon>Caudoviricetes</taxon>
        <taxon>Autographivirales</taxon>
        <taxon>Kafavirus</taxon>
        <taxon>Kafavirus SWcelC56</taxon>
    </lineage>
</organism>
<feature type="coiled-coil region" evidence="1">
    <location>
        <begin position="85"/>
        <end position="112"/>
    </location>
</feature>
<evidence type="ECO:0000313" key="2">
    <source>
        <dbReference type="EMBL" id="ANS06242.1"/>
    </source>
</evidence>
<proteinExistence type="predicted"/>
<dbReference type="KEGG" id="vg:54976482"/>
<accession>A0A1B1IY35</accession>
<protein>
    <submittedName>
        <fullName evidence="2">Uncharacterized protein</fullName>
    </submittedName>
</protein>
<dbReference type="EMBL" id="KX397280">
    <property type="protein sequence ID" value="ANS06242.1"/>
    <property type="molecule type" value="Genomic_DNA"/>
</dbReference>
<dbReference type="RefSeq" id="YP_009786406.1">
    <property type="nucleotide sequence ID" value="NC_047768.1"/>
</dbReference>
<keyword evidence="1" id="KW-0175">Coiled coil</keyword>